<dbReference type="PANTHER" id="PTHR35007:SF2">
    <property type="entry name" value="PILUS ASSEMBLE PROTEIN"/>
    <property type="match status" value="1"/>
</dbReference>
<evidence type="ECO:0000313" key="8">
    <source>
        <dbReference type="EMBL" id="TMI70151.1"/>
    </source>
</evidence>
<gene>
    <name evidence="8" type="ORF">E6H05_14145</name>
</gene>
<evidence type="ECO:0000256" key="4">
    <source>
        <dbReference type="ARBA" id="ARBA00022989"/>
    </source>
</evidence>
<dbReference type="Proteomes" id="UP000318834">
    <property type="component" value="Unassembled WGS sequence"/>
</dbReference>
<dbReference type="AlphaFoldDB" id="A0A537IFV9"/>
<keyword evidence="3 6" id="KW-0812">Transmembrane</keyword>
<sequence>MSDPLVIAALGGGAVLALFAGAAETLDGPGRARRRRLRDFVAEPRGPDAAPRRALASLPASLALAIGRPLVALWPRTLADDAARGAALAAGSALIGLVAGSSAAALTAGTGALLFGAVGGAILGYAVPRIGASRARAGERRHLLSGLPNALDLLALAADAGLGFDAALAQVLARLDGPLAAELRRVLVEVRIGRDRRLALREFARRTALAETARFANAIVQADGLGLPLARAFRELANELRLRRRQVAEEQARTAPIKMLFPMVLLIFPALFIVILGPAVPQLMEGLNVGP</sequence>
<evidence type="ECO:0000256" key="6">
    <source>
        <dbReference type="SAM" id="Phobius"/>
    </source>
</evidence>
<accession>A0A537IFV9</accession>
<protein>
    <submittedName>
        <fullName evidence="8">Type II secretion system F family protein</fullName>
    </submittedName>
</protein>
<proteinExistence type="predicted"/>
<evidence type="ECO:0000256" key="5">
    <source>
        <dbReference type="ARBA" id="ARBA00023136"/>
    </source>
</evidence>
<evidence type="ECO:0000256" key="2">
    <source>
        <dbReference type="ARBA" id="ARBA00022475"/>
    </source>
</evidence>
<name>A0A537IFV9_9BACT</name>
<keyword evidence="2" id="KW-1003">Cell membrane</keyword>
<evidence type="ECO:0000313" key="9">
    <source>
        <dbReference type="Proteomes" id="UP000318834"/>
    </source>
</evidence>
<feature type="domain" description="Type II secretion system protein GspF" evidence="7">
    <location>
        <begin position="151"/>
        <end position="276"/>
    </location>
</feature>
<dbReference type="Pfam" id="PF00482">
    <property type="entry name" value="T2SSF"/>
    <property type="match status" value="1"/>
</dbReference>
<keyword evidence="4 6" id="KW-1133">Transmembrane helix</keyword>
<dbReference type="InterPro" id="IPR018076">
    <property type="entry name" value="T2SS_GspF_dom"/>
</dbReference>
<feature type="transmembrane region" description="Helical" evidence="6">
    <location>
        <begin position="112"/>
        <end position="132"/>
    </location>
</feature>
<dbReference type="GO" id="GO:0005886">
    <property type="term" value="C:plasma membrane"/>
    <property type="evidence" value="ECO:0007669"/>
    <property type="project" value="UniProtKB-SubCell"/>
</dbReference>
<feature type="transmembrane region" description="Helical" evidence="6">
    <location>
        <begin position="260"/>
        <end position="280"/>
    </location>
</feature>
<comment type="caution">
    <text evidence="8">The sequence shown here is derived from an EMBL/GenBank/DDBJ whole genome shotgun (WGS) entry which is preliminary data.</text>
</comment>
<dbReference type="EMBL" id="VBAP01000165">
    <property type="protein sequence ID" value="TMI70151.1"/>
    <property type="molecule type" value="Genomic_DNA"/>
</dbReference>
<feature type="transmembrane region" description="Helical" evidence="6">
    <location>
        <begin position="86"/>
        <end position="106"/>
    </location>
</feature>
<reference evidence="8 9" key="1">
    <citation type="journal article" date="2019" name="Nat. Microbiol.">
        <title>Mediterranean grassland soil C-N compound turnover is dependent on rainfall and depth, and is mediated by genomically divergent microorganisms.</title>
        <authorList>
            <person name="Diamond S."/>
            <person name="Andeer P.F."/>
            <person name="Li Z."/>
            <person name="Crits-Christoph A."/>
            <person name="Burstein D."/>
            <person name="Anantharaman K."/>
            <person name="Lane K.R."/>
            <person name="Thomas B.C."/>
            <person name="Pan C."/>
            <person name="Northen T.R."/>
            <person name="Banfield J.F."/>
        </authorList>
    </citation>
    <scope>NUCLEOTIDE SEQUENCE [LARGE SCALE GENOMIC DNA]</scope>
    <source>
        <strain evidence="8">NP_8</strain>
    </source>
</reference>
<organism evidence="8 9">
    <name type="scientific">Candidatus Segetimicrobium genomatis</name>
    <dbReference type="NCBI Taxonomy" id="2569760"/>
    <lineage>
        <taxon>Bacteria</taxon>
        <taxon>Bacillati</taxon>
        <taxon>Candidatus Sysuimicrobiota</taxon>
        <taxon>Candidatus Sysuimicrobiia</taxon>
        <taxon>Candidatus Sysuimicrobiales</taxon>
        <taxon>Candidatus Segetimicrobiaceae</taxon>
        <taxon>Candidatus Segetimicrobium</taxon>
    </lineage>
</organism>
<keyword evidence="5 6" id="KW-0472">Membrane</keyword>
<evidence type="ECO:0000259" key="7">
    <source>
        <dbReference type="Pfam" id="PF00482"/>
    </source>
</evidence>
<evidence type="ECO:0000256" key="1">
    <source>
        <dbReference type="ARBA" id="ARBA00004651"/>
    </source>
</evidence>
<evidence type="ECO:0000256" key="3">
    <source>
        <dbReference type="ARBA" id="ARBA00022692"/>
    </source>
</evidence>
<comment type="subcellular location">
    <subcellularLocation>
        <location evidence="1">Cell membrane</location>
        <topology evidence="1">Multi-pass membrane protein</topology>
    </subcellularLocation>
</comment>
<dbReference type="PANTHER" id="PTHR35007">
    <property type="entry name" value="INTEGRAL MEMBRANE PROTEIN-RELATED"/>
    <property type="match status" value="1"/>
</dbReference>